<gene>
    <name evidence="2" type="ORF">SAMN04490220_6490</name>
</gene>
<protein>
    <recommendedName>
        <fullName evidence="4">Sigma-70, region 4</fullName>
    </recommendedName>
</protein>
<dbReference type="Proteomes" id="UP000183407">
    <property type="component" value="Unassembled WGS sequence"/>
</dbReference>
<organism evidence="2 3">
    <name type="scientific">Rhodococcus jostii</name>
    <dbReference type="NCBI Taxonomy" id="132919"/>
    <lineage>
        <taxon>Bacteria</taxon>
        <taxon>Bacillati</taxon>
        <taxon>Actinomycetota</taxon>
        <taxon>Actinomycetes</taxon>
        <taxon>Mycobacteriales</taxon>
        <taxon>Nocardiaceae</taxon>
        <taxon>Rhodococcus</taxon>
    </lineage>
</organism>
<feature type="compositionally biased region" description="Basic and acidic residues" evidence="1">
    <location>
        <begin position="92"/>
        <end position="101"/>
    </location>
</feature>
<dbReference type="AlphaFoldDB" id="A0A1H5FPU0"/>
<sequence>MAAGSDTAEGAKHRHQQRLTDLAHQHKLMAVSDDPDPATTFAAVVALRRQADQLERDAVTHALSAGWTWADIGQALGVSGQAAHKRLGPGRSGDKKTRGTR</sequence>
<accession>A0A1H5FPU0</accession>
<evidence type="ECO:0008006" key="4">
    <source>
        <dbReference type="Google" id="ProtNLM"/>
    </source>
</evidence>
<name>A0A1H5FPU0_RHOJO</name>
<feature type="region of interest" description="Disordered" evidence="1">
    <location>
        <begin position="81"/>
        <end position="101"/>
    </location>
</feature>
<dbReference type="EMBL" id="FNTL01000004">
    <property type="protein sequence ID" value="SEE05443.1"/>
    <property type="molecule type" value="Genomic_DNA"/>
</dbReference>
<evidence type="ECO:0000256" key="1">
    <source>
        <dbReference type="SAM" id="MobiDB-lite"/>
    </source>
</evidence>
<reference evidence="3" key="1">
    <citation type="submission" date="2016-10" db="EMBL/GenBank/DDBJ databases">
        <authorList>
            <person name="Varghese N."/>
        </authorList>
    </citation>
    <scope>NUCLEOTIDE SEQUENCE [LARGE SCALE GENOMIC DNA]</scope>
    <source>
        <strain evidence="3">DSM 44719</strain>
    </source>
</reference>
<evidence type="ECO:0000313" key="2">
    <source>
        <dbReference type="EMBL" id="SEE05443.1"/>
    </source>
</evidence>
<proteinExistence type="predicted"/>
<evidence type="ECO:0000313" key="3">
    <source>
        <dbReference type="Proteomes" id="UP000183407"/>
    </source>
</evidence>